<dbReference type="RefSeq" id="WP_163796212.1">
    <property type="nucleotide sequence ID" value="NZ_AP022588.1"/>
</dbReference>
<proteinExistence type="predicted"/>
<organism evidence="1 2">
    <name type="scientific">Mycolicibacterium sediminis</name>
    <dbReference type="NCBI Taxonomy" id="1286180"/>
    <lineage>
        <taxon>Bacteria</taxon>
        <taxon>Bacillati</taxon>
        <taxon>Actinomycetota</taxon>
        <taxon>Actinomycetes</taxon>
        <taxon>Mycobacteriales</taxon>
        <taxon>Mycobacteriaceae</taxon>
        <taxon>Mycolicibacterium</taxon>
    </lineage>
</organism>
<dbReference type="Proteomes" id="UP000467193">
    <property type="component" value="Chromosome"/>
</dbReference>
<dbReference type="GO" id="GO:0030638">
    <property type="term" value="P:polyketide metabolic process"/>
    <property type="evidence" value="ECO:0007669"/>
    <property type="project" value="InterPro"/>
</dbReference>
<dbReference type="InterPro" id="IPR032710">
    <property type="entry name" value="NTF2-like_dom_sf"/>
</dbReference>
<reference evidence="1 2" key="1">
    <citation type="journal article" date="2019" name="Emerg. Microbes Infect.">
        <title>Comprehensive subspecies identification of 175 nontuberculous mycobacteria species based on 7547 genomic profiles.</title>
        <authorList>
            <person name="Matsumoto Y."/>
            <person name="Kinjo T."/>
            <person name="Motooka D."/>
            <person name="Nabeya D."/>
            <person name="Jung N."/>
            <person name="Uechi K."/>
            <person name="Horii T."/>
            <person name="Iida T."/>
            <person name="Fujita J."/>
            <person name="Nakamura S."/>
        </authorList>
    </citation>
    <scope>NUCLEOTIDE SEQUENCE [LARGE SCALE GENOMIC DNA]</scope>
    <source>
        <strain evidence="1 2">JCM 17899</strain>
    </source>
</reference>
<dbReference type="Pfam" id="PF07366">
    <property type="entry name" value="SnoaL"/>
    <property type="match status" value="1"/>
</dbReference>
<dbReference type="AlphaFoldDB" id="A0A7I7QMX0"/>
<dbReference type="SUPFAM" id="SSF54427">
    <property type="entry name" value="NTF2-like"/>
    <property type="match status" value="1"/>
</dbReference>
<evidence type="ECO:0000313" key="2">
    <source>
        <dbReference type="Proteomes" id="UP000467193"/>
    </source>
</evidence>
<dbReference type="Gene3D" id="3.10.450.50">
    <property type="match status" value="1"/>
</dbReference>
<sequence>MSTPHPTPIDVVRRNVEAVQNDGDFAVFDEIFADDFTDHTPQRGVTADKDGVRALYTGLRAAFGDFHADIHWQTVDGDKVTTFKTYSGTHQGPFLGVPATGRAVRFDTIDVFRVREGRLTDHWGIADLVGVLIQLGQLSDETAL</sequence>
<dbReference type="EMBL" id="AP022588">
    <property type="protein sequence ID" value="BBY27317.1"/>
    <property type="molecule type" value="Genomic_DNA"/>
</dbReference>
<dbReference type="PANTHER" id="PTHR38436">
    <property type="entry name" value="POLYKETIDE CYCLASE SNOAL-LIKE DOMAIN"/>
    <property type="match status" value="1"/>
</dbReference>
<evidence type="ECO:0008006" key="3">
    <source>
        <dbReference type="Google" id="ProtNLM"/>
    </source>
</evidence>
<dbReference type="PANTHER" id="PTHR38436:SF1">
    <property type="entry name" value="ESTER CYCLASE"/>
    <property type="match status" value="1"/>
</dbReference>
<protein>
    <recommendedName>
        <fullName evidence="3">Ester cyclase</fullName>
    </recommendedName>
</protein>
<dbReference type="KEGG" id="msei:MSEDJ_14130"/>
<dbReference type="InterPro" id="IPR009959">
    <property type="entry name" value="Cyclase_SnoaL-like"/>
</dbReference>
<name>A0A7I7QMX0_9MYCO</name>
<gene>
    <name evidence="1" type="ORF">MSEDJ_14130</name>
</gene>
<accession>A0A7I7QMX0</accession>
<keyword evidence="2" id="KW-1185">Reference proteome</keyword>
<evidence type="ECO:0000313" key="1">
    <source>
        <dbReference type="EMBL" id="BBY27317.1"/>
    </source>
</evidence>